<reference evidence="1 2" key="2">
    <citation type="journal article" date="2022" name="Mol. Biol. Evol.">
        <title>Comparative Genomics Reveals Insights into the Divergent Evolution of Astigmatic Mites and Household Pest Adaptations.</title>
        <authorList>
            <person name="Xiong Q."/>
            <person name="Wan A.T."/>
            <person name="Liu X."/>
            <person name="Fung C.S."/>
            <person name="Xiao X."/>
            <person name="Malainual N."/>
            <person name="Hou J."/>
            <person name="Wang L."/>
            <person name="Wang M."/>
            <person name="Yang K.Y."/>
            <person name="Cui Y."/>
            <person name="Leung E.L."/>
            <person name="Nong W."/>
            <person name="Shin S.K."/>
            <person name="Au S.W."/>
            <person name="Jeong K.Y."/>
            <person name="Chew F.T."/>
            <person name="Hui J.H."/>
            <person name="Leung T.F."/>
            <person name="Tungtrongchitr A."/>
            <person name="Zhong N."/>
            <person name="Liu Z."/>
            <person name="Tsui S.K."/>
        </authorList>
    </citation>
    <scope>NUCLEOTIDE SEQUENCE [LARGE SCALE GENOMIC DNA]</scope>
    <source>
        <strain evidence="1">Derp</strain>
    </source>
</reference>
<accession>A0ABQ8JMV7</accession>
<gene>
    <name evidence="1" type="ORF">DERP_005343</name>
</gene>
<dbReference type="EMBL" id="NJHN03000031">
    <property type="protein sequence ID" value="KAH9423762.1"/>
    <property type="molecule type" value="Genomic_DNA"/>
</dbReference>
<comment type="caution">
    <text evidence="1">The sequence shown here is derived from an EMBL/GenBank/DDBJ whole genome shotgun (WGS) entry which is preliminary data.</text>
</comment>
<sequence length="134" mass="15448">MKVCCNQKKAKQKTWCLAFLESASGKSHGRSQRQIRTVIHVRFSANLIEIQQRLPVQKTTQSEKTFVNIEEKAKTQFCSSVHSFNLYMDFLFERKNELKNNGFKKGFLLEQKSTESSSSSSSLIYKTIIAECQK</sequence>
<proteinExistence type="predicted"/>
<dbReference type="Proteomes" id="UP000887458">
    <property type="component" value="Unassembled WGS sequence"/>
</dbReference>
<name>A0ABQ8JMV7_DERPT</name>
<evidence type="ECO:0000313" key="1">
    <source>
        <dbReference type="EMBL" id="KAH9423762.1"/>
    </source>
</evidence>
<reference evidence="1 2" key="1">
    <citation type="journal article" date="2018" name="J. Allergy Clin. Immunol.">
        <title>High-quality assembly of Dermatophagoides pteronyssinus genome and transcriptome reveals a wide range of novel allergens.</title>
        <authorList>
            <person name="Liu X.Y."/>
            <person name="Yang K.Y."/>
            <person name="Wang M.Q."/>
            <person name="Kwok J.S."/>
            <person name="Zeng X."/>
            <person name="Yang Z."/>
            <person name="Xiao X.J."/>
            <person name="Lau C.P."/>
            <person name="Li Y."/>
            <person name="Huang Z.M."/>
            <person name="Ba J.G."/>
            <person name="Yim A.K."/>
            <person name="Ouyang C.Y."/>
            <person name="Ngai S.M."/>
            <person name="Chan T.F."/>
            <person name="Leung E.L."/>
            <person name="Liu L."/>
            <person name="Liu Z.G."/>
            <person name="Tsui S.K."/>
        </authorList>
    </citation>
    <scope>NUCLEOTIDE SEQUENCE [LARGE SCALE GENOMIC DNA]</scope>
    <source>
        <strain evidence="1">Derp</strain>
    </source>
</reference>
<evidence type="ECO:0000313" key="2">
    <source>
        <dbReference type="Proteomes" id="UP000887458"/>
    </source>
</evidence>
<protein>
    <submittedName>
        <fullName evidence="1">Uncharacterized protein</fullName>
    </submittedName>
</protein>
<keyword evidence="2" id="KW-1185">Reference proteome</keyword>
<organism evidence="1 2">
    <name type="scientific">Dermatophagoides pteronyssinus</name>
    <name type="common">European house dust mite</name>
    <dbReference type="NCBI Taxonomy" id="6956"/>
    <lineage>
        <taxon>Eukaryota</taxon>
        <taxon>Metazoa</taxon>
        <taxon>Ecdysozoa</taxon>
        <taxon>Arthropoda</taxon>
        <taxon>Chelicerata</taxon>
        <taxon>Arachnida</taxon>
        <taxon>Acari</taxon>
        <taxon>Acariformes</taxon>
        <taxon>Sarcoptiformes</taxon>
        <taxon>Astigmata</taxon>
        <taxon>Psoroptidia</taxon>
        <taxon>Analgoidea</taxon>
        <taxon>Pyroglyphidae</taxon>
        <taxon>Dermatophagoidinae</taxon>
        <taxon>Dermatophagoides</taxon>
    </lineage>
</organism>